<evidence type="ECO:0000313" key="3">
    <source>
        <dbReference type="Ensembl" id="ENSSOCP00000006990.1"/>
    </source>
</evidence>
<reference evidence="3" key="1">
    <citation type="submission" date="2025-08" db="UniProtKB">
        <authorList>
            <consortium name="Ensembl"/>
        </authorList>
    </citation>
    <scope>IDENTIFICATION</scope>
</reference>
<name>A0A8D0EX12_STROC</name>
<feature type="compositionally biased region" description="Low complexity" evidence="1">
    <location>
        <begin position="207"/>
        <end position="217"/>
    </location>
</feature>
<dbReference type="CDD" id="cd01789">
    <property type="entry name" value="Ubl_TBCB"/>
    <property type="match status" value="1"/>
</dbReference>
<evidence type="ECO:0000313" key="4">
    <source>
        <dbReference type="Proteomes" id="UP000694551"/>
    </source>
</evidence>
<dbReference type="SUPFAM" id="SSF74924">
    <property type="entry name" value="Cap-Gly domain"/>
    <property type="match status" value="1"/>
</dbReference>
<dbReference type="GO" id="GO:0007023">
    <property type="term" value="P:post-chaperonin tubulin folding pathway"/>
    <property type="evidence" value="ECO:0007669"/>
    <property type="project" value="InterPro"/>
</dbReference>
<keyword evidence="4" id="KW-1185">Reference proteome</keyword>
<dbReference type="GO" id="GO:0007021">
    <property type="term" value="P:tubulin complex assembly"/>
    <property type="evidence" value="ECO:0007669"/>
    <property type="project" value="InterPro"/>
</dbReference>
<dbReference type="GO" id="GO:0043014">
    <property type="term" value="F:alpha-tubulin binding"/>
    <property type="evidence" value="ECO:0007669"/>
    <property type="project" value="InterPro"/>
</dbReference>
<accession>A0A8D0EX12</accession>
<sequence length="326" mass="36150">MGHRDTPRPPPPPPRAQHWVIPPLPCPLIRAGSPAPALAQGWFVPLPSPPISPSQCKLELVVGSPASCMDLELYSAEEEPLGRLDCDEALLGSYPVADGCRVHVIDRSGARIGEYEDVSQVEKYEMAESDYEKRPESLRSFLRQRRWGRYDAEGTRRRAAEEQQRRAQEATLAAALPLGARCQVRVPGQPCKRATIMYVGTCPRRVPSVSPNPSALSPNPPPALTPTTPHRPNRLQAGLLGGRPLRRAAGQARRQVRSPKRPQGVPSLGEGCLWAPPKLCFFSASPQCWRAPLFRVPAQVRRLRQAPKRHPWGLPRGRRWPRGRAV</sequence>
<dbReference type="Pfam" id="PF14560">
    <property type="entry name" value="Ubiquitin_2"/>
    <property type="match status" value="1"/>
</dbReference>
<dbReference type="AlphaFoldDB" id="A0A8D0EX12"/>
<evidence type="ECO:0000256" key="1">
    <source>
        <dbReference type="SAM" id="MobiDB-lite"/>
    </source>
</evidence>
<reference evidence="3" key="2">
    <citation type="submission" date="2025-09" db="UniProtKB">
        <authorList>
            <consortium name="Ensembl"/>
        </authorList>
    </citation>
    <scope>IDENTIFICATION</scope>
</reference>
<dbReference type="InterPro" id="IPR029071">
    <property type="entry name" value="Ubiquitin-like_domsf"/>
</dbReference>
<dbReference type="Ensembl" id="ENSSOCT00000007163.1">
    <property type="protein sequence ID" value="ENSSOCP00000006990.1"/>
    <property type="gene ID" value="ENSSOCG00000005374.1"/>
</dbReference>
<dbReference type="Proteomes" id="UP000694551">
    <property type="component" value="Unplaced"/>
</dbReference>
<feature type="region of interest" description="Disordered" evidence="1">
    <location>
        <begin position="207"/>
        <end position="267"/>
    </location>
</feature>
<dbReference type="InterPro" id="IPR000626">
    <property type="entry name" value="Ubiquitin-like_dom"/>
</dbReference>
<evidence type="ECO:0000259" key="2">
    <source>
        <dbReference type="Pfam" id="PF14560"/>
    </source>
</evidence>
<dbReference type="Gene3D" id="3.10.20.90">
    <property type="entry name" value="Phosphatidylinositol 3-kinase Catalytic Subunit, Chain A, domain 1"/>
    <property type="match status" value="1"/>
</dbReference>
<organism evidence="3 4">
    <name type="scientific">Strix occidentalis caurina</name>
    <name type="common">northern spotted owl</name>
    <dbReference type="NCBI Taxonomy" id="311401"/>
    <lineage>
        <taxon>Eukaryota</taxon>
        <taxon>Metazoa</taxon>
        <taxon>Chordata</taxon>
        <taxon>Craniata</taxon>
        <taxon>Vertebrata</taxon>
        <taxon>Euteleostomi</taxon>
        <taxon>Archelosauria</taxon>
        <taxon>Archosauria</taxon>
        <taxon>Dinosauria</taxon>
        <taxon>Saurischia</taxon>
        <taxon>Theropoda</taxon>
        <taxon>Coelurosauria</taxon>
        <taxon>Aves</taxon>
        <taxon>Neognathae</taxon>
        <taxon>Neoaves</taxon>
        <taxon>Telluraves</taxon>
        <taxon>Strigiformes</taxon>
        <taxon>Strigidae</taxon>
        <taxon>Strix</taxon>
    </lineage>
</organism>
<protein>
    <submittedName>
        <fullName evidence="3">Tubulin folding cofactor B</fullName>
    </submittedName>
</protein>
<dbReference type="InterPro" id="IPR045172">
    <property type="entry name" value="TBCB_Ubl"/>
</dbReference>
<feature type="domain" description="Ubiquitin-like" evidence="2">
    <location>
        <begin position="55"/>
        <end position="109"/>
    </location>
</feature>
<dbReference type="InterPro" id="IPR036859">
    <property type="entry name" value="CAP-Gly_dom_sf"/>
</dbReference>
<proteinExistence type="predicted"/>
<dbReference type="SUPFAM" id="SSF54236">
    <property type="entry name" value="Ubiquitin-like"/>
    <property type="match status" value="1"/>
</dbReference>